<dbReference type="GO" id="GO:0016887">
    <property type="term" value="F:ATP hydrolysis activity"/>
    <property type="evidence" value="ECO:0007669"/>
    <property type="project" value="InterPro"/>
</dbReference>
<evidence type="ECO:0000313" key="12">
    <source>
        <dbReference type="EMBL" id="EMD17582.1"/>
    </source>
</evidence>
<dbReference type="STRING" id="999415.HMPREF9943_00014"/>
<dbReference type="InterPro" id="IPR039421">
    <property type="entry name" value="Type_1_exporter"/>
</dbReference>
<dbReference type="Proteomes" id="UP000011758">
    <property type="component" value="Unassembled WGS sequence"/>
</dbReference>
<feature type="transmembrane region" description="Helical" evidence="9">
    <location>
        <begin position="57"/>
        <end position="78"/>
    </location>
</feature>
<evidence type="ECO:0000256" key="1">
    <source>
        <dbReference type="ARBA" id="ARBA00004651"/>
    </source>
</evidence>
<dbReference type="SUPFAM" id="SSF52540">
    <property type="entry name" value="P-loop containing nucleoside triphosphate hydrolases"/>
    <property type="match status" value="1"/>
</dbReference>
<dbReference type="PANTHER" id="PTHR24221">
    <property type="entry name" value="ATP-BINDING CASSETTE SUB-FAMILY B"/>
    <property type="match status" value="1"/>
</dbReference>
<keyword evidence="13" id="KW-1185">Reference proteome</keyword>
<feature type="domain" description="ABC transporter" evidence="10">
    <location>
        <begin position="332"/>
        <end position="565"/>
    </location>
</feature>
<keyword evidence="8 9" id="KW-0472">Membrane</keyword>
<keyword evidence="3" id="KW-1003">Cell membrane</keyword>
<feature type="transmembrane region" description="Helical" evidence="9">
    <location>
        <begin position="123"/>
        <end position="149"/>
    </location>
</feature>
<dbReference type="InterPro" id="IPR003439">
    <property type="entry name" value="ABC_transporter-like_ATP-bd"/>
</dbReference>
<reference evidence="12 13" key="1">
    <citation type="submission" date="2013-02" db="EMBL/GenBank/DDBJ databases">
        <title>The Genome Sequence of Lactobacillus catenaformis F0143.</title>
        <authorList>
            <consortium name="The Broad Institute Genome Sequencing Platform"/>
            <person name="Earl A."/>
            <person name="Ward D."/>
            <person name="Feldgarden M."/>
            <person name="Gevers D."/>
            <person name="Izard J."/>
            <person name="Blanton J.M."/>
            <person name="Mathney J."/>
            <person name="Dewhirst F.E."/>
            <person name="Young S.K."/>
            <person name="Zeng Q."/>
            <person name="Gargeya S."/>
            <person name="Fitzgerald M."/>
            <person name="Haas B."/>
            <person name="Abouelleil A."/>
            <person name="Alvarado L."/>
            <person name="Arachchi H.M."/>
            <person name="Berlin A."/>
            <person name="Chapman S.B."/>
            <person name="Gearin G."/>
            <person name="Goldberg J."/>
            <person name="Griggs A."/>
            <person name="Gujja S."/>
            <person name="Hansen M."/>
            <person name="Heiman D."/>
            <person name="Howarth C."/>
            <person name="Larimer J."/>
            <person name="Lui A."/>
            <person name="MacDonald P.J.P."/>
            <person name="McCowen C."/>
            <person name="Montmayeur A."/>
            <person name="Murphy C."/>
            <person name="Neiman D."/>
            <person name="Pearson M."/>
            <person name="Priest M."/>
            <person name="Roberts A."/>
            <person name="Saif S."/>
            <person name="Shea T."/>
            <person name="Sisk P."/>
            <person name="Stolte C."/>
            <person name="Sykes S."/>
            <person name="Wortman J."/>
            <person name="Nusbaum C."/>
            <person name="Birren B."/>
        </authorList>
    </citation>
    <scope>NUCLEOTIDE SEQUENCE [LARGE SCALE GENOMIC DNA]</scope>
    <source>
        <strain evidence="12 13">OT 569</strain>
    </source>
</reference>
<keyword evidence="7 9" id="KW-1133">Transmembrane helix</keyword>
<dbReference type="PROSITE" id="PS50893">
    <property type="entry name" value="ABC_TRANSPORTER_2"/>
    <property type="match status" value="1"/>
</dbReference>
<dbReference type="FunFam" id="3.40.50.300:FF:000221">
    <property type="entry name" value="Multidrug ABC transporter ATP-binding protein"/>
    <property type="match status" value="1"/>
</dbReference>
<dbReference type="BioCyc" id="ECAT999415-HMP:GTTI-17-MONOMER"/>
<evidence type="ECO:0000256" key="9">
    <source>
        <dbReference type="SAM" id="Phobius"/>
    </source>
</evidence>
<dbReference type="eggNOG" id="COG1132">
    <property type="taxonomic scope" value="Bacteria"/>
</dbReference>
<feature type="transmembrane region" description="Helical" evidence="9">
    <location>
        <begin position="274"/>
        <end position="296"/>
    </location>
</feature>
<evidence type="ECO:0000256" key="2">
    <source>
        <dbReference type="ARBA" id="ARBA00022448"/>
    </source>
</evidence>
<comment type="caution">
    <text evidence="12">The sequence shown here is derived from an EMBL/GenBank/DDBJ whole genome shotgun (WGS) entry which is preliminary data.</text>
</comment>
<evidence type="ECO:0000256" key="3">
    <source>
        <dbReference type="ARBA" id="ARBA00022475"/>
    </source>
</evidence>
<sequence length="575" mass="65785">MIYKKLKEYAPEKMMNAYIAIILVLFASLCSVLSYYYVYHFIREIVIVGNSDKLLSIALRIILLLVVNTITYFLSVYFTHDLAFRLETNLKKEGIKQLMNASFSFYDQNESGRIRKVIDDNTALTHMSIAHLIPDLSAAVFIPFFGTILNFYIDYRLGILFLFSIVFGLYLIKRMMGEEIFMSQYMKALEKMNAGAVEYVRGIPVLKIFKTNITALKDFYKSVTDYSDLALKYSMSCRTWYVFFQVLFNSIFIFIIIAFFFISMDSKVFLSKFLFYVVFNGVIFAAFMKIMYVFMYSFQSSSAIEKIENLIKEMKKNQLKSGTVTQIEKPSIEFRDVSFGYGDHLVIENLSFELQPGKTYALVGSSGSGKTTIAKLISGFYPLNNGDILIGGLPITSYTQETLASYIANVFQDTKLFKTTIYENVRIGNKQASHKQIMEALEYAQCDDVLNKFETRENTIIGAKGVHLSGGEVQRISIARAILKNAPIIIMDEASAAADPENEYELQKALSHLIKDKTVIMIAHRLSSIKNVDEVLVVEGGKIVERGNHNKLMNMNGRYRELQDMYRVSNEWRIK</sequence>
<dbReference type="PROSITE" id="PS50929">
    <property type="entry name" value="ABC_TM1F"/>
    <property type="match status" value="1"/>
</dbReference>
<feature type="transmembrane region" description="Helical" evidence="9">
    <location>
        <begin position="240"/>
        <end position="262"/>
    </location>
</feature>
<dbReference type="InterPro" id="IPR011527">
    <property type="entry name" value="ABC1_TM_dom"/>
</dbReference>
<evidence type="ECO:0000256" key="7">
    <source>
        <dbReference type="ARBA" id="ARBA00022989"/>
    </source>
</evidence>
<dbReference type="GO" id="GO:0140359">
    <property type="term" value="F:ABC-type transporter activity"/>
    <property type="evidence" value="ECO:0007669"/>
    <property type="project" value="InterPro"/>
</dbReference>
<organism evidence="12 13">
    <name type="scientific">Eggerthia catenaformis OT 569 = DSM 20559</name>
    <dbReference type="NCBI Taxonomy" id="999415"/>
    <lineage>
        <taxon>Bacteria</taxon>
        <taxon>Bacillati</taxon>
        <taxon>Bacillota</taxon>
        <taxon>Erysipelotrichia</taxon>
        <taxon>Erysipelotrichales</taxon>
        <taxon>Coprobacillaceae</taxon>
        <taxon>Eggerthia</taxon>
    </lineage>
</organism>
<dbReference type="SUPFAM" id="SSF90123">
    <property type="entry name" value="ABC transporter transmembrane region"/>
    <property type="match status" value="1"/>
</dbReference>
<dbReference type="RefSeq" id="WP_004801025.1">
    <property type="nucleotide sequence ID" value="NZ_KB446646.1"/>
</dbReference>
<dbReference type="Gene3D" id="3.40.50.300">
    <property type="entry name" value="P-loop containing nucleotide triphosphate hydrolases"/>
    <property type="match status" value="1"/>
</dbReference>
<dbReference type="Pfam" id="PF00005">
    <property type="entry name" value="ABC_tran"/>
    <property type="match status" value="1"/>
</dbReference>
<keyword evidence="5" id="KW-0547">Nucleotide-binding</keyword>
<evidence type="ECO:0000259" key="10">
    <source>
        <dbReference type="PROSITE" id="PS50893"/>
    </source>
</evidence>
<dbReference type="Gene3D" id="1.20.1560.10">
    <property type="entry name" value="ABC transporter type 1, transmembrane domain"/>
    <property type="match status" value="1"/>
</dbReference>
<evidence type="ECO:0000256" key="6">
    <source>
        <dbReference type="ARBA" id="ARBA00022840"/>
    </source>
</evidence>
<dbReference type="GO" id="GO:0034040">
    <property type="term" value="F:ATPase-coupled lipid transmembrane transporter activity"/>
    <property type="evidence" value="ECO:0007669"/>
    <property type="project" value="TreeGrafter"/>
</dbReference>
<evidence type="ECO:0000256" key="4">
    <source>
        <dbReference type="ARBA" id="ARBA00022692"/>
    </source>
</evidence>
<protein>
    <recommendedName>
        <fullName evidence="14">ABC transporter domain-containing protein</fullName>
    </recommendedName>
</protein>
<dbReference type="EMBL" id="AGEJ01000001">
    <property type="protein sequence ID" value="EMD17582.1"/>
    <property type="molecule type" value="Genomic_DNA"/>
</dbReference>
<dbReference type="InterPro" id="IPR036640">
    <property type="entry name" value="ABC1_TM_sf"/>
</dbReference>
<evidence type="ECO:0008006" key="14">
    <source>
        <dbReference type="Google" id="ProtNLM"/>
    </source>
</evidence>
<evidence type="ECO:0000256" key="5">
    <source>
        <dbReference type="ARBA" id="ARBA00022741"/>
    </source>
</evidence>
<dbReference type="InterPro" id="IPR003593">
    <property type="entry name" value="AAA+_ATPase"/>
</dbReference>
<dbReference type="PANTHER" id="PTHR24221:SF397">
    <property type="entry name" value="ABC TRANSPORTER, ATP-BINDING TRANSMEMBRANE PROTEIN"/>
    <property type="match status" value="1"/>
</dbReference>
<gene>
    <name evidence="12" type="ORF">HMPREF9943_00014</name>
</gene>
<proteinExistence type="predicted"/>
<dbReference type="AlphaFoldDB" id="M2PB43"/>
<evidence type="ECO:0000313" key="13">
    <source>
        <dbReference type="Proteomes" id="UP000011758"/>
    </source>
</evidence>
<evidence type="ECO:0000259" key="11">
    <source>
        <dbReference type="PROSITE" id="PS50929"/>
    </source>
</evidence>
<dbReference type="Pfam" id="PF00664">
    <property type="entry name" value="ABC_membrane"/>
    <property type="match status" value="1"/>
</dbReference>
<dbReference type="InterPro" id="IPR027417">
    <property type="entry name" value="P-loop_NTPase"/>
</dbReference>
<dbReference type="GO" id="GO:0005886">
    <property type="term" value="C:plasma membrane"/>
    <property type="evidence" value="ECO:0007669"/>
    <property type="project" value="UniProtKB-SubCell"/>
</dbReference>
<evidence type="ECO:0000256" key="8">
    <source>
        <dbReference type="ARBA" id="ARBA00023136"/>
    </source>
</evidence>
<name>M2PB43_9FIRM</name>
<comment type="subcellular location">
    <subcellularLocation>
        <location evidence="1">Cell membrane</location>
        <topology evidence="1">Multi-pass membrane protein</topology>
    </subcellularLocation>
</comment>
<keyword evidence="6" id="KW-0067">ATP-binding</keyword>
<keyword evidence="2" id="KW-0813">Transport</keyword>
<dbReference type="OrthoDB" id="9762778at2"/>
<dbReference type="PATRIC" id="fig|999415.3.peg.16"/>
<feature type="transmembrane region" description="Helical" evidence="9">
    <location>
        <begin position="15"/>
        <end position="37"/>
    </location>
</feature>
<feature type="transmembrane region" description="Helical" evidence="9">
    <location>
        <begin position="155"/>
        <end position="172"/>
    </location>
</feature>
<keyword evidence="4 9" id="KW-0812">Transmembrane</keyword>
<dbReference type="SMART" id="SM00382">
    <property type="entry name" value="AAA"/>
    <property type="match status" value="1"/>
</dbReference>
<feature type="domain" description="ABC transmembrane type-1" evidence="11">
    <location>
        <begin position="19"/>
        <end position="294"/>
    </location>
</feature>
<dbReference type="GO" id="GO:0005524">
    <property type="term" value="F:ATP binding"/>
    <property type="evidence" value="ECO:0007669"/>
    <property type="project" value="UniProtKB-KW"/>
</dbReference>
<accession>M2PB43</accession>